<evidence type="ECO:0000313" key="2">
    <source>
        <dbReference type="Proteomes" id="UP001189429"/>
    </source>
</evidence>
<organism evidence="1 2">
    <name type="scientific">Prorocentrum cordatum</name>
    <dbReference type="NCBI Taxonomy" id="2364126"/>
    <lineage>
        <taxon>Eukaryota</taxon>
        <taxon>Sar</taxon>
        <taxon>Alveolata</taxon>
        <taxon>Dinophyceae</taxon>
        <taxon>Prorocentrales</taxon>
        <taxon>Prorocentraceae</taxon>
        <taxon>Prorocentrum</taxon>
    </lineage>
</organism>
<dbReference type="Proteomes" id="UP001189429">
    <property type="component" value="Unassembled WGS sequence"/>
</dbReference>
<accession>A0ABN9TK94</accession>
<comment type="caution">
    <text evidence="1">The sequence shown here is derived from an EMBL/GenBank/DDBJ whole genome shotgun (WGS) entry which is preliminary data.</text>
</comment>
<gene>
    <name evidence="1" type="ORF">PCOR1329_LOCUS39919</name>
</gene>
<keyword evidence="2" id="KW-1185">Reference proteome</keyword>
<evidence type="ECO:0008006" key="3">
    <source>
        <dbReference type="Google" id="ProtNLM"/>
    </source>
</evidence>
<name>A0ABN9TK94_9DINO</name>
<proteinExistence type="predicted"/>
<protein>
    <recommendedName>
        <fullName evidence="3">Fructose-bisphosphate aldolase</fullName>
    </recommendedName>
</protein>
<evidence type="ECO:0000313" key="1">
    <source>
        <dbReference type="EMBL" id="CAK0846389.1"/>
    </source>
</evidence>
<reference evidence="1" key="1">
    <citation type="submission" date="2023-10" db="EMBL/GenBank/DDBJ databases">
        <authorList>
            <person name="Chen Y."/>
            <person name="Shah S."/>
            <person name="Dougan E. K."/>
            <person name="Thang M."/>
            <person name="Chan C."/>
        </authorList>
    </citation>
    <scope>NUCLEOTIDE SEQUENCE [LARGE SCALE GENOMIC DNA]</scope>
</reference>
<feature type="non-terminal residue" evidence="1">
    <location>
        <position position="80"/>
    </location>
</feature>
<sequence>MKVDMTKEKWKEAEEIGPMSDALREAARQGNFKLKLSEKQLLRAAAGQTRGGICAVDTAGDAIKWEALSDNVLSGEGKTE</sequence>
<dbReference type="EMBL" id="CAUYUJ010014821">
    <property type="protein sequence ID" value="CAK0846389.1"/>
    <property type="molecule type" value="Genomic_DNA"/>
</dbReference>